<evidence type="ECO:0000313" key="3">
    <source>
        <dbReference type="EMBL" id="OAA33254.1"/>
    </source>
</evidence>
<dbReference type="Proteomes" id="UP000078544">
    <property type="component" value="Unassembled WGS sequence"/>
</dbReference>
<keyword evidence="4" id="KW-1185">Reference proteome</keyword>
<feature type="domain" description="GAF" evidence="2">
    <location>
        <begin position="85"/>
        <end position="197"/>
    </location>
</feature>
<name>A0A166V454_9HYPO</name>
<organism evidence="3 4">
    <name type="scientific">Moelleriella libera RCEF 2490</name>
    <dbReference type="NCBI Taxonomy" id="1081109"/>
    <lineage>
        <taxon>Eukaryota</taxon>
        <taxon>Fungi</taxon>
        <taxon>Dikarya</taxon>
        <taxon>Ascomycota</taxon>
        <taxon>Pezizomycotina</taxon>
        <taxon>Sordariomycetes</taxon>
        <taxon>Hypocreomycetidae</taxon>
        <taxon>Hypocreales</taxon>
        <taxon>Clavicipitaceae</taxon>
        <taxon>Moelleriella</taxon>
    </lineage>
</organism>
<dbReference type="EMBL" id="AZGY01000001">
    <property type="protein sequence ID" value="OAA33254.1"/>
    <property type="molecule type" value="Genomic_DNA"/>
</dbReference>
<protein>
    <submittedName>
        <fullName evidence="3">GAF domain nucleotide-binding protein</fullName>
    </submittedName>
</protein>
<evidence type="ECO:0000313" key="4">
    <source>
        <dbReference type="Proteomes" id="UP000078544"/>
    </source>
</evidence>
<dbReference type="FunFam" id="3.30.450.40:FF:000048">
    <property type="entry name" value="Free methionine-R-sulfoxide reductase"/>
    <property type="match status" value="1"/>
</dbReference>
<evidence type="ECO:0000259" key="2">
    <source>
        <dbReference type="Pfam" id="PF13185"/>
    </source>
</evidence>
<dbReference type="InterPro" id="IPR029016">
    <property type="entry name" value="GAF-like_dom_sf"/>
</dbReference>
<dbReference type="AlphaFoldDB" id="A0A166V454"/>
<accession>A0A166V454</accession>
<dbReference type="InterPro" id="IPR051330">
    <property type="entry name" value="Phosphatase_reg/MetRdx"/>
</dbReference>
<dbReference type="Pfam" id="PF13185">
    <property type="entry name" value="GAF_2"/>
    <property type="match status" value="1"/>
</dbReference>
<comment type="caution">
    <text evidence="3">The sequence shown here is derived from an EMBL/GenBank/DDBJ whole genome shotgun (WGS) entry which is preliminary data.</text>
</comment>
<dbReference type="GO" id="GO:0033745">
    <property type="term" value="F:L-methionine-(R)-S-oxide reductase activity"/>
    <property type="evidence" value="ECO:0007669"/>
    <property type="project" value="EnsemblFungi"/>
</dbReference>
<dbReference type="GO" id="GO:0005829">
    <property type="term" value="C:cytosol"/>
    <property type="evidence" value="ECO:0007669"/>
    <property type="project" value="TreeGrafter"/>
</dbReference>
<sequence length="202" mass="21936">MIHSRSSADKTQVHADASVFAEGVTKEVAYQQVLLQAEGLFAGQRNWVWYVRRWQSRDNLANAASLLWHGYKSLPAPGRDVNWAGFYVLDPSSTAPRLILGPFQGKVACQTIDFGRGVCGAAAATQETQLVADVDKFPGHIACDGDSKSEIVVPILMDHGGTGLKRVVAIIDVDCAVGDGFDVLDKQYLEELADLLAKSCDW</sequence>
<reference evidence="3 4" key="1">
    <citation type="journal article" date="2016" name="Genome Biol. Evol.">
        <title>Divergent and convergent evolution of fungal pathogenicity.</title>
        <authorList>
            <person name="Shang Y."/>
            <person name="Xiao G."/>
            <person name="Zheng P."/>
            <person name="Cen K."/>
            <person name="Zhan S."/>
            <person name="Wang C."/>
        </authorList>
    </citation>
    <scope>NUCLEOTIDE SEQUENCE [LARGE SCALE GENOMIC DNA]</scope>
    <source>
        <strain evidence="3 4">RCEF 2490</strain>
    </source>
</reference>
<dbReference type="SUPFAM" id="SSF55781">
    <property type="entry name" value="GAF domain-like"/>
    <property type="match status" value="1"/>
</dbReference>
<dbReference type="PANTHER" id="PTHR21021">
    <property type="entry name" value="GAF/PUTATIVE CYTOSKELETAL PROTEIN"/>
    <property type="match status" value="1"/>
</dbReference>
<dbReference type="GO" id="GO:0034599">
    <property type="term" value="P:cellular response to oxidative stress"/>
    <property type="evidence" value="ECO:0007669"/>
    <property type="project" value="EnsemblFungi"/>
</dbReference>
<dbReference type="STRING" id="1081109.A0A166V454"/>
<gene>
    <name evidence="3" type="ORF">AAL_00719</name>
</gene>
<dbReference type="InterPro" id="IPR000614">
    <property type="entry name" value="FRMsr_CS"/>
</dbReference>
<dbReference type="InterPro" id="IPR003018">
    <property type="entry name" value="GAF"/>
</dbReference>
<dbReference type="PANTHER" id="PTHR21021:SF15">
    <property type="entry name" value="FREE METHIONINE-R-SULFOXIDE REDUCTASE"/>
    <property type="match status" value="1"/>
</dbReference>
<proteinExistence type="inferred from homology"/>
<comment type="similarity">
    <text evidence="1">Belongs to the free Met sulfoxide reductase family.</text>
</comment>
<evidence type="ECO:0000256" key="1">
    <source>
        <dbReference type="ARBA" id="ARBA00038454"/>
    </source>
</evidence>
<dbReference type="Gene3D" id="3.30.450.40">
    <property type="match status" value="1"/>
</dbReference>
<dbReference type="OrthoDB" id="15735at2759"/>
<dbReference type="PROSITE" id="PS01320">
    <property type="entry name" value="UPF0067"/>
    <property type="match status" value="1"/>
</dbReference>